<dbReference type="Proteomes" id="UP001500731">
    <property type="component" value="Unassembled WGS sequence"/>
</dbReference>
<dbReference type="EMBL" id="BAABGP010000003">
    <property type="protein sequence ID" value="GAA4478148.1"/>
    <property type="molecule type" value="Genomic_DNA"/>
</dbReference>
<dbReference type="InterPro" id="IPR004304">
    <property type="entry name" value="FmdA_AmdA"/>
</dbReference>
<evidence type="ECO:0000313" key="1">
    <source>
        <dbReference type="EMBL" id="GAA4478148.1"/>
    </source>
</evidence>
<dbReference type="RefSeq" id="WP_345183417.1">
    <property type="nucleotide sequence ID" value="NZ_BAABGP010000003.1"/>
</dbReference>
<dbReference type="SUPFAM" id="SSF141130">
    <property type="entry name" value="Acetamidase/Formamidase-like"/>
    <property type="match status" value="1"/>
</dbReference>
<evidence type="ECO:0000313" key="2">
    <source>
        <dbReference type="Proteomes" id="UP001500731"/>
    </source>
</evidence>
<proteinExistence type="predicted"/>
<dbReference type="Gene3D" id="3.10.28.20">
    <property type="entry name" value="Acetamidase/Formamidase-like domains"/>
    <property type="match status" value="1"/>
</dbReference>
<dbReference type="PANTHER" id="PTHR31891">
    <property type="entry name" value="FORMAMIDASE C869.04-RELATED"/>
    <property type="match status" value="1"/>
</dbReference>
<organism evidence="1 2">
    <name type="scientific">Microbacterium panaciterrae</name>
    <dbReference type="NCBI Taxonomy" id="985759"/>
    <lineage>
        <taxon>Bacteria</taxon>
        <taxon>Bacillati</taxon>
        <taxon>Actinomycetota</taxon>
        <taxon>Actinomycetes</taxon>
        <taxon>Micrococcales</taxon>
        <taxon>Microbacteriaceae</taxon>
        <taxon>Microbacterium</taxon>
    </lineage>
</organism>
<dbReference type="Gene3D" id="2.60.120.580">
    <property type="entry name" value="Acetamidase/Formamidase-like domains"/>
    <property type="match status" value="1"/>
</dbReference>
<dbReference type="Gene3D" id="2.40.10.120">
    <property type="match status" value="1"/>
</dbReference>
<comment type="caution">
    <text evidence="1">The sequence shown here is derived from an EMBL/GenBank/DDBJ whole genome shotgun (WGS) entry which is preliminary data.</text>
</comment>
<reference evidence="2" key="1">
    <citation type="journal article" date="2019" name="Int. J. Syst. Evol. Microbiol.">
        <title>The Global Catalogue of Microorganisms (GCM) 10K type strain sequencing project: providing services to taxonomists for standard genome sequencing and annotation.</title>
        <authorList>
            <consortium name="The Broad Institute Genomics Platform"/>
            <consortium name="The Broad Institute Genome Sequencing Center for Infectious Disease"/>
            <person name="Wu L."/>
            <person name="Ma J."/>
        </authorList>
    </citation>
    <scope>NUCLEOTIDE SEQUENCE [LARGE SCALE GENOMIC DNA]</scope>
    <source>
        <strain evidence="2">JCM 17839</strain>
    </source>
</reference>
<dbReference type="Pfam" id="PF03069">
    <property type="entry name" value="FmdA_AmdA"/>
    <property type="match status" value="1"/>
</dbReference>
<accession>A0ABP8NYU6</accession>
<protein>
    <submittedName>
        <fullName evidence="1">Acetamidase/formamidase family protein</fullName>
    </submittedName>
</protein>
<gene>
    <name evidence="1" type="ORF">GCM10023171_01860</name>
</gene>
<name>A0ABP8NYU6_9MICO</name>
<keyword evidence="2" id="KW-1185">Reference proteome</keyword>
<sequence>MTHATAHADFLHARAEFDPGAPPVLSVAQGQRFRLEARSVLTDPRFETAEDFSIFSIPVTGPVRIEDVRPGDLVRIDVHEIHIADRGGMVTMPGRGGFGEPLGMHGLIVPVHDGFAHFPDDVRVPIRPMVGKIGFAPEGESPSSSTVGRYGGNMDCRDIIAGASLFITAQVEGGLLYAGDLHAVQGDGECSLTAVEMEGSVELSCRVVRPAPVGGPVVFAEDRMIVLGDGENLDEAATVALDEMMAIVRADRGWTRERTAMLLSATAHVAVSQLVNARRSVKVSLDTRYLLNAPFQTKED</sequence>
<dbReference type="PANTHER" id="PTHR31891:SF1">
    <property type="entry name" value="FORMAMIDASE C869.04-RELATED"/>
    <property type="match status" value="1"/>
</dbReference>